<comment type="caution">
    <text evidence="1">The sequence shown here is derived from an EMBL/GenBank/DDBJ whole genome shotgun (WGS) entry which is preliminary data.</text>
</comment>
<dbReference type="EMBL" id="JAAALK010000285">
    <property type="protein sequence ID" value="KAG8065064.1"/>
    <property type="molecule type" value="Genomic_DNA"/>
</dbReference>
<evidence type="ECO:0008006" key="3">
    <source>
        <dbReference type="Google" id="ProtNLM"/>
    </source>
</evidence>
<dbReference type="Proteomes" id="UP000729402">
    <property type="component" value="Unassembled WGS sequence"/>
</dbReference>
<protein>
    <recommendedName>
        <fullName evidence="3">Retrotransposon Copia-like N-terminal domain-containing protein</fullName>
    </recommendedName>
</protein>
<accession>A0A8J5SYV5</accession>
<keyword evidence="2" id="KW-1185">Reference proteome</keyword>
<reference evidence="1" key="1">
    <citation type="journal article" date="2021" name="bioRxiv">
        <title>Whole Genome Assembly and Annotation of Northern Wild Rice, Zizania palustris L., Supports a Whole Genome Duplication in the Zizania Genus.</title>
        <authorList>
            <person name="Haas M."/>
            <person name="Kono T."/>
            <person name="Macchietto M."/>
            <person name="Millas R."/>
            <person name="McGilp L."/>
            <person name="Shao M."/>
            <person name="Duquette J."/>
            <person name="Hirsch C.N."/>
            <person name="Kimball J."/>
        </authorList>
    </citation>
    <scope>NUCLEOTIDE SEQUENCE</scope>
    <source>
        <tissue evidence="1">Fresh leaf tissue</tissue>
    </source>
</reference>
<dbReference type="OrthoDB" id="1845088at2759"/>
<proteinExistence type="predicted"/>
<dbReference type="AlphaFoldDB" id="A0A8J5SYV5"/>
<gene>
    <name evidence="1" type="ORF">GUJ93_ZPchr0004g38575</name>
</gene>
<name>A0A8J5SYV5_ZIZPA</name>
<evidence type="ECO:0000313" key="2">
    <source>
        <dbReference type="Proteomes" id="UP000729402"/>
    </source>
</evidence>
<reference evidence="1" key="2">
    <citation type="submission" date="2021-02" db="EMBL/GenBank/DDBJ databases">
        <authorList>
            <person name="Kimball J.A."/>
            <person name="Haas M.W."/>
            <person name="Macchietto M."/>
            <person name="Kono T."/>
            <person name="Duquette J."/>
            <person name="Shao M."/>
        </authorList>
    </citation>
    <scope>NUCLEOTIDE SEQUENCE</scope>
    <source>
        <tissue evidence="1">Fresh leaf tissue</tissue>
    </source>
</reference>
<evidence type="ECO:0000313" key="1">
    <source>
        <dbReference type="EMBL" id="KAG8065064.1"/>
    </source>
</evidence>
<organism evidence="1 2">
    <name type="scientific">Zizania palustris</name>
    <name type="common">Northern wild rice</name>
    <dbReference type="NCBI Taxonomy" id="103762"/>
    <lineage>
        <taxon>Eukaryota</taxon>
        <taxon>Viridiplantae</taxon>
        <taxon>Streptophyta</taxon>
        <taxon>Embryophyta</taxon>
        <taxon>Tracheophyta</taxon>
        <taxon>Spermatophyta</taxon>
        <taxon>Magnoliopsida</taxon>
        <taxon>Liliopsida</taxon>
        <taxon>Poales</taxon>
        <taxon>Poaceae</taxon>
        <taxon>BOP clade</taxon>
        <taxon>Oryzoideae</taxon>
        <taxon>Oryzeae</taxon>
        <taxon>Zizaniinae</taxon>
        <taxon>Zizania</taxon>
    </lineage>
</organism>
<sequence length="88" mass="9144">MSSSSLQSSQTAGAMIPVSSTSVLTTIPSTPTTYTNTITVRLDRSNYLLWRTQVVPNIAGTGWFGFLDGSCIATAQTIITGEGAAAVT</sequence>